<evidence type="ECO:0000313" key="1">
    <source>
        <dbReference type="EMBL" id="ELR56027.1"/>
    </source>
</evidence>
<accession>L8ILL0</accession>
<proteinExistence type="predicted"/>
<dbReference type="EMBL" id="JH881170">
    <property type="protein sequence ID" value="ELR56027.1"/>
    <property type="molecule type" value="Genomic_DNA"/>
</dbReference>
<sequence>MEGNHTCTCAGDLSEPGQICPDSALLSHLGKNGHNFLKKCFPEYTPNF</sequence>
<evidence type="ECO:0000313" key="2">
    <source>
        <dbReference type="Proteomes" id="UP000011080"/>
    </source>
</evidence>
<dbReference type="AlphaFoldDB" id="L8ILL0"/>
<reference evidence="1 2" key="1">
    <citation type="journal article" date="2012" name="Nat. Genet.">
        <title>The yak genome and adaptation to life at high altitude.</title>
        <authorList>
            <person name="Qiu Q."/>
            <person name="Zhang G."/>
            <person name="Ma T."/>
            <person name="Qian W."/>
            <person name="Wang J."/>
            <person name="Ye Z."/>
            <person name="Cao C."/>
            <person name="Hu Q."/>
            <person name="Kim J."/>
            <person name="Larkin D.M."/>
            <person name="Auvil L."/>
            <person name="Capitanu B."/>
            <person name="Ma J."/>
            <person name="Lewin H.A."/>
            <person name="Qian X."/>
            <person name="Lang Y."/>
            <person name="Zhou R."/>
            <person name="Wang L."/>
            <person name="Wang K."/>
            <person name="Xia J."/>
            <person name="Liao S."/>
            <person name="Pan S."/>
            <person name="Lu X."/>
            <person name="Hou H."/>
            <person name="Wang Y."/>
            <person name="Zang X."/>
            <person name="Yin Y."/>
            <person name="Ma H."/>
            <person name="Zhang J."/>
            <person name="Wang Z."/>
            <person name="Zhang Y."/>
            <person name="Zhang D."/>
            <person name="Yonezawa T."/>
            <person name="Hasegawa M."/>
            <person name="Zhong Y."/>
            <person name="Liu W."/>
            <person name="Zhang Y."/>
            <person name="Huang Z."/>
            <person name="Zhang S."/>
            <person name="Long R."/>
            <person name="Yang H."/>
            <person name="Wang J."/>
            <person name="Lenstra J.A."/>
            <person name="Cooper D.N."/>
            <person name="Wu Y."/>
            <person name="Wang J."/>
            <person name="Shi P."/>
            <person name="Wang J."/>
            <person name="Liu J."/>
        </authorList>
    </citation>
    <scope>NUCLEOTIDE SEQUENCE [LARGE SCALE GENOMIC DNA]</scope>
    <source>
        <strain evidence="2">yakQH1</strain>
    </source>
</reference>
<gene>
    <name evidence="1" type="ORF">M91_06087</name>
</gene>
<name>L8ILL0_9CETA</name>
<feature type="non-terminal residue" evidence="1">
    <location>
        <position position="1"/>
    </location>
</feature>
<protein>
    <submittedName>
        <fullName evidence="1">Pro-epidermal growth factor</fullName>
    </submittedName>
</protein>
<organism evidence="1 2">
    <name type="scientific">Bos mutus</name>
    <name type="common">wild yak</name>
    <dbReference type="NCBI Taxonomy" id="72004"/>
    <lineage>
        <taxon>Eukaryota</taxon>
        <taxon>Metazoa</taxon>
        <taxon>Chordata</taxon>
        <taxon>Craniata</taxon>
        <taxon>Vertebrata</taxon>
        <taxon>Euteleostomi</taxon>
        <taxon>Mammalia</taxon>
        <taxon>Eutheria</taxon>
        <taxon>Laurasiatheria</taxon>
        <taxon>Artiodactyla</taxon>
        <taxon>Ruminantia</taxon>
        <taxon>Pecora</taxon>
        <taxon>Bovidae</taxon>
        <taxon>Bovinae</taxon>
        <taxon>Bos</taxon>
    </lineage>
</organism>
<dbReference type="Proteomes" id="UP000011080">
    <property type="component" value="Unassembled WGS sequence"/>
</dbReference>